<proteinExistence type="predicted"/>
<organism evidence="1">
    <name type="scientific">marine sediment metagenome</name>
    <dbReference type="NCBI Taxonomy" id="412755"/>
    <lineage>
        <taxon>unclassified sequences</taxon>
        <taxon>metagenomes</taxon>
        <taxon>ecological metagenomes</taxon>
    </lineage>
</organism>
<comment type="caution">
    <text evidence="1">The sequence shown here is derived from an EMBL/GenBank/DDBJ whole genome shotgun (WGS) entry which is preliminary data.</text>
</comment>
<name>A0A0F9B5J8_9ZZZZ</name>
<evidence type="ECO:0000313" key="1">
    <source>
        <dbReference type="EMBL" id="KKL16955.1"/>
    </source>
</evidence>
<dbReference type="EMBL" id="LAZR01039460">
    <property type="protein sequence ID" value="KKL16955.1"/>
    <property type="molecule type" value="Genomic_DNA"/>
</dbReference>
<dbReference type="AlphaFoldDB" id="A0A0F9B5J8"/>
<protein>
    <submittedName>
        <fullName evidence="1">Uncharacterized protein</fullName>
    </submittedName>
</protein>
<gene>
    <name evidence="1" type="ORF">LCGC14_2490410</name>
</gene>
<accession>A0A0F9B5J8</accession>
<sequence length="248" mass="27845">MNKEKLVKILEKDDRFFINILSDGDRSETIRVTEFYQAFKARGEAKEKLTEIFGPLPCRCPINHIVGACGTECGFLGKDGVCTHPSNKAPGSGKGMISVKDDLPPMFTDVLVRGYCGRYLLGKHQIYQARRFCHDLGEDSDWYWLNTRDEKVTDVTHWGALPSEPEAKCKKGIMDNQRYCLMEADAIVTVNKDKANTLAPKCILPCKYGAKPPEAECEHGCIDLTTNVFVSYKSLGDRHCRGCGDRLR</sequence>
<reference evidence="1" key="1">
    <citation type="journal article" date="2015" name="Nature">
        <title>Complex archaea that bridge the gap between prokaryotes and eukaryotes.</title>
        <authorList>
            <person name="Spang A."/>
            <person name="Saw J.H."/>
            <person name="Jorgensen S.L."/>
            <person name="Zaremba-Niedzwiedzka K."/>
            <person name="Martijn J."/>
            <person name="Lind A.E."/>
            <person name="van Eijk R."/>
            <person name="Schleper C."/>
            <person name="Guy L."/>
            <person name="Ettema T.J."/>
        </authorList>
    </citation>
    <scope>NUCLEOTIDE SEQUENCE</scope>
</reference>